<dbReference type="InterPro" id="IPR011989">
    <property type="entry name" value="ARM-like"/>
</dbReference>
<accession>A0A0A3IXB7</accession>
<dbReference type="SMART" id="SM00932">
    <property type="entry name" value="Nfu_N"/>
    <property type="match status" value="1"/>
</dbReference>
<dbReference type="EMBL" id="JPVN01000005">
    <property type="protein sequence ID" value="KGR79467.1"/>
    <property type="molecule type" value="Genomic_DNA"/>
</dbReference>
<evidence type="ECO:0000259" key="1">
    <source>
        <dbReference type="SMART" id="SM00932"/>
    </source>
</evidence>
<evidence type="ECO:0000313" key="3">
    <source>
        <dbReference type="Proteomes" id="UP000030416"/>
    </source>
</evidence>
<dbReference type="AlphaFoldDB" id="A0A0A3IXB7"/>
<dbReference type="OrthoDB" id="420201at2"/>
<dbReference type="RefSeq" id="WP_036183577.1">
    <property type="nucleotide sequence ID" value="NZ_AVDA01000005.1"/>
</dbReference>
<organism evidence="2 3">
    <name type="scientific">Ureibacillus manganicus DSM 26584</name>
    <dbReference type="NCBI Taxonomy" id="1384049"/>
    <lineage>
        <taxon>Bacteria</taxon>
        <taxon>Bacillati</taxon>
        <taxon>Bacillota</taxon>
        <taxon>Bacilli</taxon>
        <taxon>Bacillales</taxon>
        <taxon>Caryophanaceae</taxon>
        <taxon>Ureibacillus</taxon>
    </lineage>
</organism>
<dbReference type="InterPro" id="IPR004155">
    <property type="entry name" value="PBS_lyase_HEAT"/>
</dbReference>
<feature type="domain" description="Scaffold protein Nfu/NifU N-terminal" evidence="1">
    <location>
        <begin position="4"/>
        <end position="87"/>
    </location>
</feature>
<dbReference type="STRING" id="1384049.CD29_05045"/>
<proteinExistence type="predicted"/>
<protein>
    <submittedName>
        <fullName evidence="2">Virulence factor</fullName>
    </submittedName>
</protein>
<dbReference type="InterPro" id="IPR036498">
    <property type="entry name" value="Nfu/NifU_N_sf"/>
</dbReference>
<dbReference type="Proteomes" id="UP000030416">
    <property type="component" value="Unassembled WGS sequence"/>
</dbReference>
<dbReference type="Pfam" id="PF13646">
    <property type="entry name" value="HEAT_2"/>
    <property type="match status" value="1"/>
</dbReference>
<gene>
    <name evidence="2" type="ORF">CD29_05045</name>
</gene>
<reference evidence="2 3" key="1">
    <citation type="submission" date="2014-02" db="EMBL/GenBank/DDBJ databases">
        <title>Draft genome sequence of Lysinibacillus manganicus DSM 26584T.</title>
        <authorList>
            <person name="Zhang F."/>
            <person name="Wang G."/>
            <person name="Zhang L."/>
        </authorList>
    </citation>
    <scope>NUCLEOTIDE SEQUENCE [LARGE SCALE GENOMIC DNA]</scope>
    <source>
        <strain evidence="2 3">DSM 26584</strain>
    </source>
</reference>
<dbReference type="eggNOG" id="COG1413">
    <property type="taxonomic scope" value="Bacteria"/>
</dbReference>
<dbReference type="Pfam" id="PF13769">
    <property type="entry name" value="Virulence_fact"/>
    <property type="match status" value="1"/>
</dbReference>
<dbReference type="InterPro" id="IPR025989">
    <property type="entry name" value="Virulence_F_dom"/>
</dbReference>
<dbReference type="Gene3D" id="1.25.10.10">
    <property type="entry name" value="Leucine-rich Repeat Variant"/>
    <property type="match status" value="1"/>
</dbReference>
<dbReference type="SMART" id="SM00567">
    <property type="entry name" value="EZ_HEAT"/>
    <property type="match status" value="3"/>
</dbReference>
<dbReference type="Gene3D" id="3.30.1370.70">
    <property type="entry name" value="Scaffold protein Nfu/NifU, N-terminal domain"/>
    <property type="match status" value="1"/>
</dbReference>
<dbReference type="InterPro" id="IPR014824">
    <property type="entry name" value="Nfu/NifU_N"/>
</dbReference>
<evidence type="ECO:0000313" key="2">
    <source>
        <dbReference type="EMBL" id="KGR79467.1"/>
    </source>
</evidence>
<name>A0A0A3IXB7_9BACL</name>
<keyword evidence="3" id="KW-1185">Reference proteome</keyword>
<dbReference type="InterPro" id="IPR016024">
    <property type="entry name" value="ARM-type_fold"/>
</dbReference>
<dbReference type="Pfam" id="PF08712">
    <property type="entry name" value="Nfu_N"/>
    <property type="match status" value="1"/>
</dbReference>
<dbReference type="SUPFAM" id="SSF48371">
    <property type="entry name" value="ARM repeat"/>
    <property type="match status" value="1"/>
</dbReference>
<dbReference type="SUPFAM" id="SSF110836">
    <property type="entry name" value="Hypothetical protein SAV1430"/>
    <property type="match status" value="1"/>
</dbReference>
<sequence length="372" mass="42323">MKIVTIEPTPSPNSMKVVVDEELPFGKSFNYTKDNGSSAPQEIQAILNVDGVKGVYHVADFLAIERNAKFTWESILSSIRKALGEKGEEVAQNEQVVDHFGEVFVHVQMFRGIPLQIKVFDSSSEQRISTGERFVQAFQSIQIEKNDENYILERKWVDFGVRYGDKEEIAQSILTEIYATYPEARVQEIVEGANTKETISLEREKVTLEQFESAEDWQKRYQLLDQLPDPEIDDLPLLERALEDEQMSIRRLATVYLGMIENVAVVPLLSCALNDKSAAVRRTAGDCMSDLGLVEFEPAMIQALKDKNKLVRWRAAMYLYETGTEESLPALQEAENDPEFEVKLQVKMAIARIEQGEEAKGSVWKQMTERDN</sequence>
<comment type="caution">
    <text evidence="2">The sequence shown here is derived from an EMBL/GenBank/DDBJ whole genome shotgun (WGS) entry which is preliminary data.</text>
</comment>